<dbReference type="InterPro" id="IPR036890">
    <property type="entry name" value="HATPase_C_sf"/>
</dbReference>
<dbReference type="PANTHER" id="PTHR32387">
    <property type="entry name" value="WU:FJ29H11"/>
    <property type="match status" value="1"/>
</dbReference>
<evidence type="ECO:0000313" key="3">
    <source>
        <dbReference type="Proteomes" id="UP000239001"/>
    </source>
</evidence>
<dbReference type="PANTHER" id="PTHR32387:SF0">
    <property type="entry name" value="PROTEIN NO VEIN"/>
    <property type="match status" value="1"/>
</dbReference>
<protein>
    <recommendedName>
        <fullName evidence="1">Protein NO VEIN C-terminal domain-containing protein</fullName>
    </recommendedName>
</protein>
<reference evidence="2 3" key="1">
    <citation type="submission" date="2018-03" db="EMBL/GenBank/DDBJ databases">
        <title>The ancient ancestry and fast evolution of plastids.</title>
        <authorList>
            <person name="Moore K.R."/>
            <person name="Magnabosco C."/>
            <person name="Momper L."/>
            <person name="Gold D.A."/>
            <person name="Bosak T."/>
            <person name="Fournier G.P."/>
        </authorList>
    </citation>
    <scope>NUCLEOTIDE SEQUENCE [LARGE SCALE GENOMIC DNA]</scope>
    <source>
        <strain evidence="2 3">CCALA 016</strain>
    </source>
</reference>
<accession>A0A2T1LXY0</accession>
<evidence type="ECO:0000259" key="1">
    <source>
        <dbReference type="Pfam" id="PF13020"/>
    </source>
</evidence>
<dbReference type="Proteomes" id="UP000239001">
    <property type="component" value="Unassembled WGS sequence"/>
</dbReference>
<keyword evidence="3" id="KW-1185">Reference proteome</keyword>
<name>A0A2T1LXY0_9CHRO</name>
<reference evidence="2 3" key="2">
    <citation type="submission" date="2018-03" db="EMBL/GenBank/DDBJ databases">
        <authorList>
            <person name="Keele B.F."/>
        </authorList>
    </citation>
    <scope>NUCLEOTIDE SEQUENCE [LARGE SCALE GENOMIC DNA]</scope>
    <source>
        <strain evidence="2 3">CCALA 016</strain>
    </source>
</reference>
<feature type="domain" description="Protein NO VEIN C-terminal" evidence="1">
    <location>
        <begin position="1171"/>
        <end position="1254"/>
    </location>
</feature>
<dbReference type="EMBL" id="PXOH01000010">
    <property type="protein sequence ID" value="PSF37245.1"/>
    <property type="molecule type" value="Genomic_DNA"/>
</dbReference>
<organism evidence="2 3">
    <name type="scientific">Aphanothece hegewaldii CCALA 016</name>
    <dbReference type="NCBI Taxonomy" id="2107694"/>
    <lineage>
        <taxon>Bacteria</taxon>
        <taxon>Bacillati</taxon>
        <taxon>Cyanobacteriota</taxon>
        <taxon>Cyanophyceae</taxon>
        <taxon>Oscillatoriophycideae</taxon>
        <taxon>Chroococcales</taxon>
        <taxon>Aphanothecaceae</taxon>
        <taxon>Aphanothece</taxon>
    </lineage>
</organism>
<dbReference type="Gene3D" id="3.30.565.10">
    <property type="entry name" value="Histidine kinase-like ATPase, C-terminal domain"/>
    <property type="match status" value="1"/>
</dbReference>
<proteinExistence type="predicted"/>
<dbReference type="InterPro" id="IPR052957">
    <property type="entry name" value="Auxin_embryo_med"/>
</dbReference>
<dbReference type="RefSeq" id="WP_106456934.1">
    <property type="nucleotide sequence ID" value="NZ_PXOH01000010.1"/>
</dbReference>
<evidence type="ECO:0000313" key="2">
    <source>
        <dbReference type="EMBL" id="PSF37245.1"/>
    </source>
</evidence>
<dbReference type="OrthoDB" id="9802640at2"/>
<dbReference type="InterPro" id="IPR024975">
    <property type="entry name" value="NOV_C"/>
</dbReference>
<comment type="caution">
    <text evidence="2">The sequence shown here is derived from an EMBL/GenBank/DDBJ whole genome shotgun (WGS) entry which is preliminary data.</text>
</comment>
<dbReference type="Pfam" id="PF13020">
    <property type="entry name" value="NOV_C"/>
    <property type="match status" value="1"/>
</dbReference>
<dbReference type="NCBIfam" id="NF047352">
    <property type="entry name" value="P_loop_sacsin"/>
    <property type="match status" value="1"/>
</dbReference>
<dbReference type="AlphaFoldDB" id="A0A2T1LXY0"/>
<gene>
    <name evidence="2" type="ORF">C7H19_11020</name>
</gene>
<sequence length="1264" mass="147910">MEEKQFIKKLFDKNSDYNNPDQAIATANLCNTISKDIYTDSQRFIYELLQNADDASNQHNKLDVQIDFVGNYVIISHKGEPFSKIDIESISSAGDGTKTGFKGIGFKSVFSHSNYVIIKSNNFCFRYDKNFWKNHWNSNWVNQKIWLHERRTKKKDDQLKMPWQMIPIWTELPLELKQLSAFQQFNVSTVIQYDQIEEIKQDLSNLLSNTQIVLFLRSQEVKITVNSNEKLTIEKIKTEKTTVLKRNGNLQSEWLIKTEQFNIPEKVQKEINADEKSPKRLKEALSTEISFAIQLKENKLNAVNKENSLIFTYLPTSINYNFPFLVNASFLTDAGRQHLHQDVFWNNWIFEQIPLKFFAWVAELANKTSEYSQQILRILPNRLNSYGTLEQSYNRGYQKALETIAFLPNLSGDLLKVSEAIFDKVSMSEVINKTTLINYLNHKLAKNFTIQSFLPDLELISTLNKIGVIVFDLDDLEGFITSDIFIIQHQVHENFNLIKFLFDQANHSGNAEEWKYKIKHINFIFNENCHLCKPINLLFGQHSKVTNEEVIHNSILSQIKNNQAIYNWLLQLGVKEPTDTAFIDLIIQQPENFINHSNAIETIRFIFNIYKHNLITSSQFEELRKVQLITKQGTLLSCEKCYLSNFYEPELKLEQIYNDDIYVSEDYVESQNDKIEWKAFFIKMNVKQNIESYELNNPSILSLSSSFGNEYFDVNKGYLSQTFIKRYNRYGFDSHNQISFFRNLSFLENTLNNHTFAKIFWNSVISTQELELNYLLVLPTLSYGLGKRYNYFTETINETYFQWFVHNKDCIPTTQGRCCQPRFVYLNTSEIKEIAGKYLPVFDCDFILSSELCSFFKFTENLKLNDYLTILKNIVDDTLLSDEEQKENKKRVGLIYQKLALMDLHSFDQETIRIWGSQNKLLSKDGKTFFYPKDLSIVTVEGFNAPNLAYIEEQSSEIIELLRLFGVTIIDTVTPLIPNSIKEMEDLKSKLIDISPLIAVISIEKSKKPKEWRTEHKRIYKKLTNVHFFKTTEIYLSYGNESDKQKRSSWVKENDFYYVGNWYSSRVLDGLVDPLVKFLGIRYAERLLLVLLLEKFTDGIEYLKEKGYDVNLIPEDCLNTKESEMNTSSLGRVYNLSDEELGRKGEEFVFDELKRIYSKKYTSSIEETNTGFKIGSFVEVIWRNINGNTNADHDFKIVEDEKELYMDSKATPYSKNNESKIPFYISKNEYTLMENAEKYLIARVYNVTTEPMVEFIKLELDNID</sequence>
<dbReference type="SUPFAM" id="SSF55874">
    <property type="entry name" value="ATPase domain of HSP90 chaperone/DNA topoisomerase II/histidine kinase"/>
    <property type="match status" value="1"/>
</dbReference>